<evidence type="ECO:0000313" key="2">
    <source>
        <dbReference type="Proteomes" id="UP000030889"/>
    </source>
</evidence>
<accession>A0ABR4YKD8</accession>
<sequence length="176" mass="19084">MNRSLKIALSSIAWAAIAAYLVWAGGLGERKRAAVSVHEMRISVRDSAEIGIIRPADVRRWINAAGLDPVGKHIDSIDLMAITQTVGSHDFVRTAKTSVGLDGVLTVTMDQRRPVVRIMTDNGYDFYYTADGYIVPAGRHSAHYVPVVTGHFGLPFANGFSGQLGAGMEETEKNVK</sequence>
<dbReference type="RefSeq" id="WP_035471606.1">
    <property type="nucleotide sequence ID" value="NZ_JRGF01000002.1"/>
</dbReference>
<protein>
    <submittedName>
        <fullName evidence="1">Uncharacterized protein</fullName>
    </submittedName>
</protein>
<keyword evidence="2" id="KW-1185">Reference proteome</keyword>
<name>A0ABR4YKD8_9BACT</name>
<comment type="caution">
    <text evidence="1">The sequence shown here is derived from an EMBL/GenBank/DDBJ whole genome shotgun (WGS) entry which is preliminary data.</text>
</comment>
<dbReference type="EMBL" id="JRGF01000002">
    <property type="protein sequence ID" value="KHE42719.1"/>
    <property type="molecule type" value="Genomic_DNA"/>
</dbReference>
<gene>
    <name evidence="1" type="ORF">LG35_01480</name>
</gene>
<organism evidence="1 2">
    <name type="scientific">Alistipes inops</name>
    <dbReference type="NCBI Taxonomy" id="1501391"/>
    <lineage>
        <taxon>Bacteria</taxon>
        <taxon>Pseudomonadati</taxon>
        <taxon>Bacteroidota</taxon>
        <taxon>Bacteroidia</taxon>
        <taxon>Bacteroidales</taxon>
        <taxon>Rikenellaceae</taxon>
        <taxon>Alistipes</taxon>
    </lineage>
</organism>
<proteinExistence type="predicted"/>
<dbReference type="Proteomes" id="UP000030889">
    <property type="component" value="Unassembled WGS sequence"/>
</dbReference>
<evidence type="ECO:0000313" key="1">
    <source>
        <dbReference type="EMBL" id="KHE42719.1"/>
    </source>
</evidence>
<reference evidence="1 2" key="1">
    <citation type="submission" date="2014-09" db="EMBL/GenBank/DDBJ databases">
        <title>Alistipes sp. 627, sp. nov., a novel member of the family Rikenellaceae isolated from human faeces.</title>
        <authorList>
            <person name="Shkoporov A.N."/>
            <person name="Chaplin A.V."/>
            <person name="Motuzova O.V."/>
            <person name="Kafarskaia L.I."/>
            <person name="Khokhlova E.V."/>
            <person name="Efimov B.A."/>
        </authorList>
    </citation>
    <scope>NUCLEOTIDE SEQUENCE [LARGE SCALE GENOMIC DNA]</scope>
    <source>
        <strain evidence="1 2">627</strain>
    </source>
</reference>